<dbReference type="RefSeq" id="WP_379769334.1">
    <property type="nucleotide sequence ID" value="NZ_JBHSJF010000002.1"/>
</dbReference>
<keyword evidence="1" id="KW-0732">Signal</keyword>
<reference evidence="3" key="1">
    <citation type="journal article" date="2019" name="Int. J. Syst. Evol. Microbiol.">
        <title>The Global Catalogue of Microorganisms (GCM) 10K type strain sequencing project: providing services to taxonomists for standard genome sequencing and annotation.</title>
        <authorList>
            <consortium name="The Broad Institute Genomics Platform"/>
            <consortium name="The Broad Institute Genome Sequencing Center for Infectious Disease"/>
            <person name="Wu L."/>
            <person name="Ma J."/>
        </authorList>
    </citation>
    <scope>NUCLEOTIDE SEQUENCE [LARGE SCALE GENOMIC DNA]</scope>
    <source>
        <strain evidence="3">CGMCC 1.16444</strain>
    </source>
</reference>
<feature type="signal peptide" evidence="1">
    <location>
        <begin position="1"/>
        <end position="22"/>
    </location>
</feature>
<keyword evidence="3" id="KW-1185">Reference proteome</keyword>
<sequence length="95" mass="9964">MRAVPLYSAAVLLTAFHGPAYADCQCRADGRVFEQGQTACLAYPDGNKLARCDMILNNSSWKNVQDGCPEADAGALASPVALAAPAPHPQASHTH</sequence>
<comment type="caution">
    <text evidence="2">The sequence shown here is derived from an EMBL/GenBank/DDBJ whole genome shotgun (WGS) entry which is preliminary data.</text>
</comment>
<dbReference type="EMBL" id="JBHSJF010000002">
    <property type="protein sequence ID" value="MFC5066944.1"/>
    <property type="molecule type" value="Genomic_DNA"/>
</dbReference>
<evidence type="ECO:0000313" key="2">
    <source>
        <dbReference type="EMBL" id="MFC5066944.1"/>
    </source>
</evidence>
<protein>
    <submittedName>
        <fullName evidence="2">Uncharacterized protein</fullName>
    </submittedName>
</protein>
<gene>
    <name evidence="2" type="ORF">ACFPFW_02830</name>
</gene>
<organism evidence="2 3">
    <name type="scientific">Flaviflagellibacter deserti</name>
    <dbReference type="NCBI Taxonomy" id="2267266"/>
    <lineage>
        <taxon>Bacteria</taxon>
        <taxon>Pseudomonadati</taxon>
        <taxon>Pseudomonadota</taxon>
        <taxon>Alphaproteobacteria</taxon>
        <taxon>Hyphomicrobiales</taxon>
        <taxon>Flaviflagellibacter</taxon>
    </lineage>
</organism>
<proteinExistence type="predicted"/>
<dbReference type="Proteomes" id="UP001595796">
    <property type="component" value="Unassembled WGS sequence"/>
</dbReference>
<name>A0ABV9Z041_9HYPH</name>
<feature type="chain" id="PRO_5046085395" evidence="1">
    <location>
        <begin position="23"/>
        <end position="95"/>
    </location>
</feature>
<evidence type="ECO:0000256" key="1">
    <source>
        <dbReference type="SAM" id="SignalP"/>
    </source>
</evidence>
<accession>A0ABV9Z041</accession>
<evidence type="ECO:0000313" key="3">
    <source>
        <dbReference type="Proteomes" id="UP001595796"/>
    </source>
</evidence>